<evidence type="ECO:0000313" key="13">
    <source>
        <dbReference type="EMBL" id="RIA86559.1"/>
    </source>
</evidence>
<feature type="domain" description="Cytochrome b561" evidence="12">
    <location>
        <begin position="37"/>
        <end position="230"/>
    </location>
</feature>
<keyword evidence="7" id="KW-0249">Electron transport</keyword>
<dbReference type="PANTHER" id="PTHR15422:SF45">
    <property type="entry name" value="CYTOCHROME B561 DOMAIN-CONTAINING PROTEIN"/>
    <property type="match status" value="1"/>
</dbReference>
<sequence length="259" mass="30513">MATSLFTRKLIMEDIERNHVRDYSNTQLIIKNFDKNFLFHISANCGLFLYTGTNLYISYIADYKLFTWHPVSMAFMIFFSTQGTVLLQRAVKKHEKARNTLFHKILQLFSLSCLITGFIIIYNNKKIKGKTHYKTYHAKIGLMTFILYIIQTIGGLILIYFPSLFGGISKSKKYYKHHRLMGYIILFLIWLSAITSTQSKWIMKYFNQYWIWVVSIGMIFVGVIARINLNKIKIGSIKWNFAFLHSLIQYRVFQSDADR</sequence>
<dbReference type="Proteomes" id="UP000265703">
    <property type="component" value="Unassembled WGS sequence"/>
</dbReference>
<evidence type="ECO:0000256" key="6">
    <source>
        <dbReference type="ARBA" id="ARBA00022723"/>
    </source>
</evidence>
<dbReference type="InterPro" id="IPR006593">
    <property type="entry name" value="Cyt_b561/ferric_Rdtase_TM"/>
</dbReference>
<evidence type="ECO:0000313" key="14">
    <source>
        <dbReference type="Proteomes" id="UP000265703"/>
    </source>
</evidence>
<keyword evidence="5 11" id="KW-0812">Transmembrane</keyword>
<evidence type="ECO:0000256" key="5">
    <source>
        <dbReference type="ARBA" id="ARBA00022692"/>
    </source>
</evidence>
<accession>A0A397SNT8</accession>
<dbReference type="Gene3D" id="1.20.120.1770">
    <property type="match status" value="1"/>
</dbReference>
<dbReference type="GO" id="GO:0140575">
    <property type="term" value="F:transmembrane monodehydroascorbate reductase activity"/>
    <property type="evidence" value="ECO:0007669"/>
    <property type="project" value="InterPro"/>
</dbReference>
<reference evidence="13 14" key="1">
    <citation type="submission" date="2018-06" db="EMBL/GenBank/DDBJ databases">
        <title>Comparative genomics reveals the genomic features of Rhizophagus irregularis, R. cerebriforme, R. diaphanum and Gigaspora rosea, and their symbiotic lifestyle signature.</title>
        <authorList>
            <person name="Morin E."/>
            <person name="San Clemente H."/>
            <person name="Chen E.C.H."/>
            <person name="De La Providencia I."/>
            <person name="Hainaut M."/>
            <person name="Kuo A."/>
            <person name="Kohler A."/>
            <person name="Murat C."/>
            <person name="Tang N."/>
            <person name="Roy S."/>
            <person name="Loubradou J."/>
            <person name="Henrissat B."/>
            <person name="Grigoriev I.V."/>
            <person name="Corradi N."/>
            <person name="Roux C."/>
            <person name="Martin F.M."/>
        </authorList>
    </citation>
    <scope>NUCLEOTIDE SEQUENCE [LARGE SCALE GENOMIC DNA]</scope>
    <source>
        <strain evidence="13 14">DAOM 227022</strain>
    </source>
</reference>
<feature type="transmembrane region" description="Helical" evidence="11">
    <location>
        <begin position="209"/>
        <end position="229"/>
    </location>
</feature>
<comment type="caution">
    <text evidence="13">The sequence shown here is derived from an EMBL/GenBank/DDBJ whole genome shotgun (WGS) entry which is preliminary data.</text>
</comment>
<dbReference type="PANTHER" id="PTHR15422">
    <property type="entry name" value="OS05G0565100 PROTEIN"/>
    <property type="match status" value="1"/>
</dbReference>
<comment type="subcellular location">
    <subcellularLocation>
        <location evidence="2">Membrane</location>
        <topology evidence="2">Multi-pass membrane protein</topology>
    </subcellularLocation>
</comment>
<dbReference type="Pfam" id="PF03188">
    <property type="entry name" value="Cytochrom_B561"/>
    <property type="match status" value="1"/>
</dbReference>
<evidence type="ECO:0000256" key="3">
    <source>
        <dbReference type="ARBA" id="ARBA00022448"/>
    </source>
</evidence>
<dbReference type="GO" id="GO:0016020">
    <property type="term" value="C:membrane"/>
    <property type="evidence" value="ECO:0007669"/>
    <property type="project" value="UniProtKB-SubCell"/>
</dbReference>
<evidence type="ECO:0000256" key="11">
    <source>
        <dbReference type="SAM" id="Phobius"/>
    </source>
</evidence>
<feature type="transmembrane region" description="Helical" evidence="11">
    <location>
        <begin position="67"/>
        <end position="89"/>
    </location>
</feature>
<feature type="transmembrane region" description="Helical" evidence="11">
    <location>
        <begin position="180"/>
        <end position="197"/>
    </location>
</feature>
<evidence type="ECO:0000259" key="12">
    <source>
        <dbReference type="PROSITE" id="PS50939"/>
    </source>
</evidence>
<dbReference type="AlphaFoldDB" id="A0A397SNT8"/>
<keyword evidence="8 11" id="KW-1133">Transmembrane helix</keyword>
<dbReference type="GO" id="GO:0046872">
    <property type="term" value="F:metal ion binding"/>
    <property type="evidence" value="ECO:0007669"/>
    <property type="project" value="UniProtKB-KW"/>
</dbReference>
<evidence type="ECO:0000256" key="4">
    <source>
        <dbReference type="ARBA" id="ARBA00022617"/>
    </source>
</evidence>
<evidence type="ECO:0000256" key="2">
    <source>
        <dbReference type="ARBA" id="ARBA00004141"/>
    </source>
</evidence>
<name>A0A397SNT8_9GLOM</name>
<keyword evidence="6" id="KW-0479">Metal-binding</keyword>
<protein>
    <submittedName>
        <fullName evidence="13">Eukaryotic cytochrome b561-domain-containing protein</fullName>
    </submittedName>
</protein>
<keyword evidence="10 11" id="KW-0472">Membrane</keyword>
<feature type="transmembrane region" description="Helical" evidence="11">
    <location>
        <begin position="142"/>
        <end position="168"/>
    </location>
</feature>
<proteinExistence type="predicted"/>
<dbReference type="EMBL" id="QKYT01000356">
    <property type="protein sequence ID" value="RIA86559.1"/>
    <property type="molecule type" value="Genomic_DNA"/>
</dbReference>
<dbReference type="OrthoDB" id="432881at2759"/>
<keyword evidence="9" id="KW-0408">Iron</keyword>
<feature type="transmembrane region" description="Helical" evidence="11">
    <location>
        <begin position="101"/>
        <end position="122"/>
    </location>
</feature>
<evidence type="ECO:0000256" key="9">
    <source>
        <dbReference type="ARBA" id="ARBA00023004"/>
    </source>
</evidence>
<dbReference type="PROSITE" id="PS50939">
    <property type="entry name" value="CYTOCHROME_B561"/>
    <property type="match status" value="1"/>
</dbReference>
<organism evidence="13 14">
    <name type="scientific">Glomus cerebriforme</name>
    <dbReference type="NCBI Taxonomy" id="658196"/>
    <lineage>
        <taxon>Eukaryota</taxon>
        <taxon>Fungi</taxon>
        <taxon>Fungi incertae sedis</taxon>
        <taxon>Mucoromycota</taxon>
        <taxon>Glomeromycotina</taxon>
        <taxon>Glomeromycetes</taxon>
        <taxon>Glomerales</taxon>
        <taxon>Glomeraceae</taxon>
        <taxon>Glomus</taxon>
    </lineage>
</organism>
<keyword evidence="3" id="KW-0813">Transport</keyword>
<evidence type="ECO:0000256" key="1">
    <source>
        <dbReference type="ARBA" id="ARBA00001970"/>
    </source>
</evidence>
<evidence type="ECO:0000256" key="10">
    <source>
        <dbReference type="ARBA" id="ARBA00023136"/>
    </source>
</evidence>
<dbReference type="InterPro" id="IPR045150">
    <property type="entry name" value="CYB561D1/2"/>
</dbReference>
<evidence type="ECO:0000256" key="7">
    <source>
        <dbReference type="ARBA" id="ARBA00022982"/>
    </source>
</evidence>
<comment type="cofactor">
    <cofactor evidence="1">
        <name>heme b</name>
        <dbReference type="ChEBI" id="CHEBI:60344"/>
    </cofactor>
</comment>
<dbReference type="CDD" id="cd08761">
    <property type="entry name" value="Cyt_b561_CYB561D2_like"/>
    <property type="match status" value="1"/>
</dbReference>
<evidence type="ECO:0000256" key="8">
    <source>
        <dbReference type="ARBA" id="ARBA00022989"/>
    </source>
</evidence>
<dbReference type="SMART" id="SM00665">
    <property type="entry name" value="B561"/>
    <property type="match status" value="1"/>
</dbReference>
<keyword evidence="4" id="KW-0349">Heme</keyword>
<gene>
    <name evidence="13" type="ORF">C1645_779415</name>
</gene>
<feature type="transmembrane region" description="Helical" evidence="11">
    <location>
        <begin position="37"/>
        <end position="61"/>
    </location>
</feature>
<keyword evidence="14" id="KW-1185">Reference proteome</keyword>